<dbReference type="Pfam" id="PF01883">
    <property type="entry name" value="FeS_assembly_P"/>
    <property type="match status" value="1"/>
</dbReference>
<proteinExistence type="predicted"/>
<dbReference type="PANTHER" id="PTHR42831:SF1">
    <property type="entry name" value="FE-S PROTEIN MATURATION AUXILIARY FACTOR YITW"/>
    <property type="match status" value="1"/>
</dbReference>
<dbReference type="AlphaFoldDB" id="T0ZJJ5"/>
<name>T0ZJJ5_9ZZZZ</name>
<accession>T0ZJJ5</accession>
<feature type="domain" description="MIP18 family-like" evidence="1">
    <location>
        <begin position="1"/>
        <end position="55"/>
    </location>
</feature>
<dbReference type="EMBL" id="AUZY01008865">
    <property type="protein sequence ID" value="EQD44597.1"/>
    <property type="molecule type" value="Genomic_DNA"/>
</dbReference>
<feature type="non-terminal residue" evidence="2">
    <location>
        <position position="1"/>
    </location>
</feature>
<evidence type="ECO:0000313" key="2">
    <source>
        <dbReference type="EMBL" id="EQD44597.1"/>
    </source>
</evidence>
<organism evidence="2">
    <name type="scientific">mine drainage metagenome</name>
    <dbReference type="NCBI Taxonomy" id="410659"/>
    <lineage>
        <taxon>unclassified sequences</taxon>
        <taxon>metagenomes</taxon>
        <taxon>ecological metagenomes</taxon>
    </lineage>
</organism>
<dbReference type="InterPro" id="IPR052339">
    <property type="entry name" value="Fe-S_Maturation_MIP18"/>
</dbReference>
<reference evidence="2" key="2">
    <citation type="journal article" date="2014" name="ISME J.">
        <title>Microbial stratification in low pH oxic and suboxic macroscopic growths along an acid mine drainage.</title>
        <authorList>
            <person name="Mendez-Garcia C."/>
            <person name="Mesa V."/>
            <person name="Sprenger R.R."/>
            <person name="Richter M."/>
            <person name="Diez M.S."/>
            <person name="Solano J."/>
            <person name="Bargiela R."/>
            <person name="Golyshina O.V."/>
            <person name="Manteca A."/>
            <person name="Ramos J.L."/>
            <person name="Gallego J.R."/>
            <person name="Llorente I."/>
            <person name="Martins Dos Santos V.A."/>
            <person name="Jensen O.N."/>
            <person name="Pelaez A.I."/>
            <person name="Sanchez J."/>
            <person name="Ferrer M."/>
        </authorList>
    </citation>
    <scope>NUCLEOTIDE SEQUENCE</scope>
</reference>
<reference evidence="2" key="1">
    <citation type="submission" date="2013-08" db="EMBL/GenBank/DDBJ databases">
        <authorList>
            <person name="Mendez C."/>
            <person name="Richter M."/>
            <person name="Ferrer M."/>
            <person name="Sanchez J."/>
        </authorList>
    </citation>
    <scope>NUCLEOTIDE SEQUENCE</scope>
</reference>
<dbReference type="Gene3D" id="3.30.300.130">
    <property type="entry name" value="Fe-S cluster assembly (FSCA)"/>
    <property type="match status" value="1"/>
</dbReference>
<dbReference type="InterPro" id="IPR034904">
    <property type="entry name" value="FSCA_dom_sf"/>
</dbReference>
<dbReference type="SUPFAM" id="SSF117916">
    <property type="entry name" value="Fe-S cluster assembly (FSCA) domain-like"/>
    <property type="match status" value="1"/>
</dbReference>
<comment type="caution">
    <text evidence="2">The sequence shown here is derived from an EMBL/GenBank/DDBJ whole genome shotgun (WGS) entry which is preliminary data.</text>
</comment>
<gene>
    <name evidence="2" type="ORF">B1B_13458</name>
</gene>
<dbReference type="InterPro" id="IPR002744">
    <property type="entry name" value="MIP18-like"/>
</dbReference>
<protein>
    <submittedName>
        <fullName evidence="2">Metal-sulfur cluster biosynthetic enzyme</fullName>
    </submittedName>
</protein>
<evidence type="ECO:0000259" key="1">
    <source>
        <dbReference type="Pfam" id="PF01883"/>
    </source>
</evidence>
<sequence length="79" mass="8851">NIVDLGLIYGFDWPSDGKVVVRMTMTSPGCPVGGMLADEVRTIATRIPGIREAEVRIVWTPPWSPERMTEATRRRFGYA</sequence>
<dbReference type="PANTHER" id="PTHR42831">
    <property type="entry name" value="FE-S PROTEIN MATURATION AUXILIARY FACTOR YITW"/>
    <property type="match status" value="1"/>
</dbReference>